<evidence type="ECO:0000256" key="2">
    <source>
        <dbReference type="SAM" id="Phobius"/>
    </source>
</evidence>
<dbReference type="EMBL" id="JAUCMV010000001">
    <property type="protein sequence ID" value="KAK0422972.1"/>
    <property type="molecule type" value="Genomic_DNA"/>
</dbReference>
<keyword evidence="2" id="KW-1133">Transmembrane helix</keyword>
<keyword evidence="4" id="KW-1185">Reference proteome</keyword>
<proteinExistence type="predicted"/>
<keyword evidence="2" id="KW-0812">Transmembrane</keyword>
<protein>
    <submittedName>
        <fullName evidence="3">Uncharacterized protein</fullName>
    </submittedName>
</protein>
<gene>
    <name evidence="3" type="ORF">QR680_007902</name>
</gene>
<feature type="transmembrane region" description="Helical" evidence="2">
    <location>
        <begin position="82"/>
        <end position="106"/>
    </location>
</feature>
<feature type="compositionally biased region" description="Low complexity" evidence="1">
    <location>
        <begin position="167"/>
        <end position="179"/>
    </location>
</feature>
<sequence length="204" mass="23476">MPTCWSKKRAAWIVSLCSLQLCVTDLFLAINFLHDIPQLIPDDVQDCRAGAITFISILSFDLLVHLVLLIKIYTGKRKLSSPIVFFCGYELFTVVTYSFLAPIAYIKLRNEMSGYLMALFITTLTWLPLKICSIVYFWKYYERVDKTSSRQNESTNHRRRFRNFALSSTSQSSTQSQEESPPPYAEELPPSYDSAIKMKIKNVS</sequence>
<feature type="region of interest" description="Disordered" evidence="1">
    <location>
        <begin position="163"/>
        <end position="192"/>
    </location>
</feature>
<keyword evidence="2" id="KW-0472">Membrane</keyword>
<feature type="transmembrane region" description="Helical" evidence="2">
    <location>
        <begin position="112"/>
        <end position="138"/>
    </location>
</feature>
<feature type="transmembrane region" description="Helical" evidence="2">
    <location>
        <begin position="50"/>
        <end position="70"/>
    </location>
</feature>
<name>A0AA39M6P2_9BILA</name>
<feature type="transmembrane region" description="Helical" evidence="2">
    <location>
        <begin position="12"/>
        <end position="30"/>
    </location>
</feature>
<evidence type="ECO:0000313" key="3">
    <source>
        <dbReference type="EMBL" id="KAK0422972.1"/>
    </source>
</evidence>
<dbReference type="Proteomes" id="UP001175271">
    <property type="component" value="Unassembled WGS sequence"/>
</dbReference>
<accession>A0AA39M6P2</accession>
<evidence type="ECO:0000313" key="4">
    <source>
        <dbReference type="Proteomes" id="UP001175271"/>
    </source>
</evidence>
<reference evidence="3" key="1">
    <citation type="submission" date="2023-06" db="EMBL/GenBank/DDBJ databases">
        <title>Genomic analysis of the entomopathogenic nematode Steinernema hermaphroditum.</title>
        <authorList>
            <person name="Schwarz E.M."/>
            <person name="Heppert J.K."/>
            <person name="Baniya A."/>
            <person name="Schwartz H.T."/>
            <person name="Tan C.-H."/>
            <person name="Antoshechkin I."/>
            <person name="Sternberg P.W."/>
            <person name="Goodrich-Blair H."/>
            <person name="Dillman A.R."/>
        </authorList>
    </citation>
    <scope>NUCLEOTIDE SEQUENCE</scope>
    <source>
        <strain evidence="3">PS9179</strain>
        <tissue evidence="3">Whole animal</tissue>
    </source>
</reference>
<organism evidence="3 4">
    <name type="scientific">Steinernema hermaphroditum</name>
    <dbReference type="NCBI Taxonomy" id="289476"/>
    <lineage>
        <taxon>Eukaryota</taxon>
        <taxon>Metazoa</taxon>
        <taxon>Ecdysozoa</taxon>
        <taxon>Nematoda</taxon>
        <taxon>Chromadorea</taxon>
        <taxon>Rhabditida</taxon>
        <taxon>Tylenchina</taxon>
        <taxon>Panagrolaimomorpha</taxon>
        <taxon>Strongyloidoidea</taxon>
        <taxon>Steinernematidae</taxon>
        <taxon>Steinernema</taxon>
    </lineage>
</organism>
<dbReference type="AlphaFoldDB" id="A0AA39M6P2"/>
<comment type="caution">
    <text evidence="3">The sequence shown here is derived from an EMBL/GenBank/DDBJ whole genome shotgun (WGS) entry which is preliminary data.</text>
</comment>
<evidence type="ECO:0000256" key="1">
    <source>
        <dbReference type="SAM" id="MobiDB-lite"/>
    </source>
</evidence>